<dbReference type="SUPFAM" id="SSF56281">
    <property type="entry name" value="Metallo-hydrolase/oxidoreductase"/>
    <property type="match status" value="1"/>
</dbReference>
<accession>A0A1H2GHB4</accession>
<dbReference type="InterPro" id="IPR036866">
    <property type="entry name" value="RibonucZ/Hydroxyglut_hydro"/>
</dbReference>
<reference evidence="4" key="1">
    <citation type="submission" date="2016-10" db="EMBL/GenBank/DDBJ databases">
        <authorList>
            <person name="Varghese N."/>
            <person name="Submissions S."/>
        </authorList>
    </citation>
    <scope>NUCLEOTIDE SEQUENCE [LARGE SCALE GENOMIC DNA]</scope>
    <source>
        <strain evidence="4">DSM 17875</strain>
    </source>
</reference>
<dbReference type="Pfam" id="PF00753">
    <property type="entry name" value="Lactamase_B"/>
    <property type="match status" value="1"/>
</dbReference>
<dbReference type="EMBL" id="LT629785">
    <property type="protein sequence ID" value="SDU18811.1"/>
    <property type="molecule type" value="Genomic_DNA"/>
</dbReference>
<dbReference type="CDD" id="cd07719">
    <property type="entry name" value="arylsulfatase_AtsA-like_MBL-fold"/>
    <property type="match status" value="1"/>
</dbReference>
<dbReference type="OrthoDB" id="9803916at2"/>
<dbReference type="Proteomes" id="UP000243232">
    <property type="component" value="Chromosome I"/>
</dbReference>
<protein>
    <submittedName>
        <fullName evidence="3">Ribonuclease Z</fullName>
    </submittedName>
</protein>
<name>A0A1H2GHB4_9PSED</name>
<gene>
    <name evidence="3" type="ORF">SAMN05216296_2287</name>
</gene>
<keyword evidence="4" id="KW-1185">Reference proteome</keyword>
<dbReference type="RefSeq" id="WP_090195222.1">
    <property type="nucleotide sequence ID" value="NZ_LT629785.1"/>
</dbReference>
<dbReference type="SMART" id="SM00849">
    <property type="entry name" value="Lactamase_B"/>
    <property type="match status" value="1"/>
</dbReference>
<evidence type="ECO:0000256" key="1">
    <source>
        <dbReference type="ARBA" id="ARBA00022801"/>
    </source>
</evidence>
<dbReference type="STRING" id="364197.SAMN05216296_2287"/>
<dbReference type="PANTHER" id="PTHR46018:SF2">
    <property type="entry name" value="ZINC PHOSPHODIESTERASE ELAC PROTEIN 1"/>
    <property type="match status" value="1"/>
</dbReference>
<sequence>MTGKRIFTGLLAVAVLAAAAAYHWRAPLSVAVVQKVMAKRFADKPLQDLPDGLYAGLCGSGSPFPDAQRGSPCTLVIAGQRLFVFDTGSSASTNIARMGFDLGSIEGVFLTHFHSDHIGGLGDVMLNRWVAGANKKPLPVYGTMGVKAVVGGFMQAYYLDHLYRIAHHGEQIIPPDGFGGTALAFSTPRGQQSVKIIDEPDLTIEAFSVDHSPIHPAVGYKVRYKDRTLVISGDTRQSPAVLREAKGADLLIHEALASDLVGMMSTVAAESGRANLAQIFIDIQNYHTTPEQAAETARDAGVGYLLLTHIVPPLPIPGLETAFLGDSAAIYPGPIRVGQDGDFVSMPAGSKDITLSNRL</sequence>
<evidence type="ECO:0000259" key="2">
    <source>
        <dbReference type="SMART" id="SM00849"/>
    </source>
</evidence>
<proteinExistence type="predicted"/>
<dbReference type="InterPro" id="IPR044094">
    <property type="entry name" value="AtsA-like_MBL-fold"/>
</dbReference>
<evidence type="ECO:0000313" key="3">
    <source>
        <dbReference type="EMBL" id="SDU18811.1"/>
    </source>
</evidence>
<organism evidence="3 4">
    <name type="scientific">Pseudomonas pohangensis</name>
    <dbReference type="NCBI Taxonomy" id="364197"/>
    <lineage>
        <taxon>Bacteria</taxon>
        <taxon>Pseudomonadati</taxon>
        <taxon>Pseudomonadota</taxon>
        <taxon>Gammaproteobacteria</taxon>
        <taxon>Pseudomonadales</taxon>
        <taxon>Pseudomonadaceae</taxon>
        <taxon>Pseudomonas</taxon>
    </lineage>
</organism>
<dbReference type="InterPro" id="IPR001279">
    <property type="entry name" value="Metallo-B-lactamas"/>
</dbReference>
<dbReference type="PANTHER" id="PTHR46018">
    <property type="entry name" value="ZINC PHOSPHODIESTERASE ELAC PROTEIN 1"/>
    <property type="match status" value="1"/>
</dbReference>
<keyword evidence="1" id="KW-0378">Hydrolase</keyword>
<dbReference type="Gene3D" id="3.60.15.10">
    <property type="entry name" value="Ribonuclease Z/Hydroxyacylglutathione hydrolase-like"/>
    <property type="match status" value="1"/>
</dbReference>
<evidence type="ECO:0000313" key="4">
    <source>
        <dbReference type="Proteomes" id="UP000243232"/>
    </source>
</evidence>
<dbReference type="GO" id="GO:0042781">
    <property type="term" value="F:3'-tRNA processing endoribonuclease activity"/>
    <property type="evidence" value="ECO:0007669"/>
    <property type="project" value="TreeGrafter"/>
</dbReference>
<dbReference type="AlphaFoldDB" id="A0A1H2GHB4"/>
<feature type="domain" description="Metallo-beta-lactamase" evidence="2">
    <location>
        <begin position="70"/>
        <end position="272"/>
    </location>
</feature>